<evidence type="ECO:0000313" key="1">
    <source>
        <dbReference type="EMBL" id="KAI0094013.1"/>
    </source>
</evidence>
<protein>
    <submittedName>
        <fullName evidence="1">Uncharacterized protein</fullName>
    </submittedName>
</protein>
<evidence type="ECO:0000313" key="2">
    <source>
        <dbReference type="Proteomes" id="UP001055072"/>
    </source>
</evidence>
<dbReference type="Proteomes" id="UP001055072">
    <property type="component" value="Unassembled WGS sequence"/>
</dbReference>
<proteinExistence type="predicted"/>
<gene>
    <name evidence="1" type="ORF">BDY19DRAFT_291995</name>
</gene>
<reference evidence="1" key="1">
    <citation type="journal article" date="2021" name="Environ. Microbiol.">
        <title>Gene family expansions and transcriptome signatures uncover fungal adaptations to wood decay.</title>
        <authorList>
            <person name="Hage H."/>
            <person name="Miyauchi S."/>
            <person name="Viragh M."/>
            <person name="Drula E."/>
            <person name="Min B."/>
            <person name="Chaduli D."/>
            <person name="Navarro D."/>
            <person name="Favel A."/>
            <person name="Norest M."/>
            <person name="Lesage-Meessen L."/>
            <person name="Balint B."/>
            <person name="Merenyi Z."/>
            <person name="de Eugenio L."/>
            <person name="Morin E."/>
            <person name="Martinez A.T."/>
            <person name="Baldrian P."/>
            <person name="Stursova M."/>
            <person name="Martinez M.J."/>
            <person name="Novotny C."/>
            <person name="Magnuson J.K."/>
            <person name="Spatafora J.W."/>
            <person name="Maurice S."/>
            <person name="Pangilinan J."/>
            <person name="Andreopoulos W."/>
            <person name="LaButti K."/>
            <person name="Hundley H."/>
            <person name="Na H."/>
            <person name="Kuo A."/>
            <person name="Barry K."/>
            <person name="Lipzen A."/>
            <person name="Henrissat B."/>
            <person name="Riley R."/>
            <person name="Ahrendt S."/>
            <person name="Nagy L.G."/>
            <person name="Grigoriev I.V."/>
            <person name="Martin F."/>
            <person name="Rosso M.N."/>
        </authorList>
    </citation>
    <scope>NUCLEOTIDE SEQUENCE</scope>
    <source>
        <strain evidence="1">CBS 384.51</strain>
    </source>
</reference>
<comment type="caution">
    <text evidence="1">The sequence shown here is derived from an EMBL/GenBank/DDBJ whole genome shotgun (WGS) entry which is preliminary data.</text>
</comment>
<name>A0ACB8UID7_9APHY</name>
<dbReference type="EMBL" id="MU274901">
    <property type="protein sequence ID" value="KAI0094013.1"/>
    <property type="molecule type" value="Genomic_DNA"/>
</dbReference>
<accession>A0ACB8UID7</accession>
<keyword evidence="2" id="KW-1185">Reference proteome</keyword>
<sequence>MRPSLISTAVLPLSLWSLVAARLHHLVPEDPYAFPKYRVAFLNGLPLLNDTAQRWLQSGLEGGELEFLDQPWREDAQWRIPPIKGIEGGSQQDGPAETELDASPCYKLELMKIGPRVNYLCLIPPPPPENISVPVEEPTAEITPVHSWSLLQPLSGGCLYHRQGWFTYAYCHNSHVRQFHELLRPNQQRLGKNAFSAYLFSCHATNISLNIGEYKPEEDTEWEAYTLGRAPPTPEAGADLTVAQEAAIAANVELARKAGSRYLVQRWGDGTFCEKIGRRREIEIQFHCSMTMTDSILFVKETQTCHYVLHIATPRLCSEPGFRSRLDSHQETYIRCREIVSPEEYETIDRDLPERDYPIKMKSTRGTRKEGTALPLPAGEVGEAASGGRDEKSNADSVVEKLKEELKSKQNELLKKALEKIVAGEELGRAGEFVFEDGDGSMVAFIEVPEDLEGDLAGASLEDILRAVGYDVKSKDVAPEKDNDGEKKEEKKAQRKDEL</sequence>
<organism evidence="1 2">
    <name type="scientific">Irpex rosettiformis</name>
    <dbReference type="NCBI Taxonomy" id="378272"/>
    <lineage>
        <taxon>Eukaryota</taxon>
        <taxon>Fungi</taxon>
        <taxon>Dikarya</taxon>
        <taxon>Basidiomycota</taxon>
        <taxon>Agaricomycotina</taxon>
        <taxon>Agaricomycetes</taxon>
        <taxon>Polyporales</taxon>
        <taxon>Irpicaceae</taxon>
        <taxon>Irpex</taxon>
    </lineage>
</organism>